<dbReference type="SUPFAM" id="SSF69360">
    <property type="entry name" value="Cell wall binding repeat"/>
    <property type="match status" value="1"/>
</dbReference>
<dbReference type="RefSeq" id="WP_144331459.1">
    <property type="nucleotide sequence ID" value="NZ_VLPL01000001.1"/>
</dbReference>
<dbReference type="Pfam" id="PF14903">
    <property type="entry name" value="WG_beta_rep"/>
    <property type="match status" value="5"/>
</dbReference>
<name>A0A556N6W7_9FLAO</name>
<gene>
    <name evidence="2" type="ORF">FO442_01985</name>
</gene>
<comment type="caution">
    <text evidence="2">The sequence shown here is derived from an EMBL/GenBank/DDBJ whole genome shotgun (WGS) entry which is preliminary data.</text>
</comment>
<dbReference type="EMBL" id="VLPL01000001">
    <property type="protein sequence ID" value="TSJ47924.1"/>
    <property type="molecule type" value="Genomic_DNA"/>
</dbReference>
<evidence type="ECO:0000256" key="1">
    <source>
        <dbReference type="SAM" id="SignalP"/>
    </source>
</evidence>
<evidence type="ECO:0000313" key="3">
    <source>
        <dbReference type="Proteomes" id="UP000316008"/>
    </source>
</evidence>
<feature type="signal peptide" evidence="1">
    <location>
        <begin position="1"/>
        <end position="20"/>
    </location>
</feature>
<sequence>MIQRLFTIGALILSSFLAQAQIGIVQVKPVGSRTWGYAGIDGKMIIPAEYDKTYPFSSNGLAITYNTKDRQHHFIDAKNKVLNTEEPKFKIKEVFGFGVKGFQDELIPVQVGSKWGYMNTFGKMAVPAVYDDANDFDGGFAAVKKGAQFLVIDTKGAETAIASPALDVRDFSEGLAPIRATDKKFGFINTKGEMVIPAQFESVGYFVNGIAWAKTFDKKVGYIDKTGKWIIEAQFDVGKEFDAKSGLALVRTGDQWFYVNAKGTPLKVTDTESWGNFSEGLAEGKKGVLKGFYDTKGVWVIQPQFEDVRDFHNGYAAAKLNGKWGLIDKTGKWKMEPQFEQIKDVVLIKK</sequence>
<organism evidence="2 3">
    <name type="scientific">Fluviicola chungangensis</name>
    <dbReference type="NCBI Taxonomy" id="2597671"/>
    <lineage>
        <taxon>Bacteria</taxon>
        <taxon>Pseudomonadati</taxon>
        <taxon>Bacteroidota</taxon>
        <taxon>Flavobacteriia</taxon>
        <taxon>Flavobacteriales</taxon>
        <taxon>Crocinitomicaceae</taxon>
        <taxon>Fluviicola</taxon>
    </lineage>
</organism>
<evidence type="ECO:0000313" key="2">
    <source>
        <dbReference type="EMBL" id="TSJ47924.1"/>
    </source>
</evidence>
<protein>
    <submittedName>
        <fullName evidence="2">WG repeat-containing protein</fullName>
    </submittedName>
</protein>
<reference evidence="2 3" key="1">
    <citation type="submission" date="2019-07" db="EMBL/GenBank/DDBJ databases">
        <authorList>
            <person name="Huq M.A."/>
        </authorList>
    </citation>
    <scope>NUCLEOTIDE SEQUENCE [LARGE SCALE GENOMIC DNA]</scope>
    <source>
        <strain evidence="2 3">MAH-3</strain>
    </source>
</reference>
<dbReference type="OrthoDB" id="5464673at2"/>
<dbReference type="Proteomes" id="UP000316008">
    <property type="component" value="Unassembled WGS sequence"/>
</dbReference>
<accession>A0A556N6W7</accession>
<dbReference type="InterPro" id="IPR032774">
    <property type="entry name" value="WG_beta_rep"/>
</dbReference>
<dbReference type="PANTHER" id="PTHR37841:SF1">
    <property type="entry name" value="DUF3298 DOMAIN-CONTAINING PROTEIN"/>
    <property type="match status" value="1"/>
</dbReference>
<keyword evidence="3" id="KW-1185">Reference proteome</keyword>
<proteinExistence type="predicted"/>
<feature type="chain" id="PRO_5022112048" evidence="1">
    <location>
        <begin position="21"/>
        <end position="350"/>
    </location>
</feature>
<dbReference type="AlphaFoldDB" id="A0A556N6W7"/>
<dbReference type="PANTHER" id="PTHR37841">
    <property type="entry name" value="GLR2918 PROTEIN"/>
    <property type="match status" value="1"/>
</dbReference>
<keyword evidence="1" id="KW-0732">Signal</keyword>